<organism evidence="1 2">
    <name type="scientific">Araneus ventricosus</name>
    <name type="common">Orbweaver spider</name>
    <name type="synonym">Epeira ventricosa</name>
    <dbReference type="NCBI Taxonomy" id="182803"/>
    <lineage>
        <taxon>Eukaryota</taxon>
        <taxon>Metazoa</taxon>
        <taxon>Ecdysozoa</taxon>
        <taxon>Arthropoda</taxon>
        <taxon>Chelicerata</taxon>
        <taxon>Arachnida</taxon>
        <taxon>Araneae</taxon>
        <taxon>Araneomorphae</taxon>
        <taxon>Entelegynae</taxon>
        <taxon>Araneoidea</taxon>
        <taxon>Araneidae</taxon>
        <taxon>Araneus</taxon>
    </lineage>
</organism>
<evidence type="ECO:0000313" key="2">
    <source>
        <dbReference type="Proteomes" id="UP000499080"/>
    </source>
</evidence>
<gene>
    <name evidence="1" type="ORF">AVEN_79011_1</name>
</gene>
<accession>A0A4Y2VHW2</accession>
<keyword evidence="2" id="KW-1185">Reference proteome</keyword>
<dbReference type="AlphaFoldDB" id="A0A4Y2VHW2"/>
<name>A0A4Y2VHW2_ARAVE</name>
<sequence length="174" mass="19693">MPIQLIGTLHGSEIRGILRRKVKVYFSNSTSHCSLFITVSCEYVAELFICLTSILSCCQPKEPNIKNANNKTYSGYNTLTLYESSINYCSMNISEQISYDFLFERRVVKKLSQVNLGNSSADMFFSSTSISCQALASPPFLSCFIKHWNHCFNAVEVKVPINHMLCFNRKVISS</sequence>
<reference evidence="1 2" key="1">
    <citation type="journal article" date="2019" name="Sci. Rep.">
        <title>Orb-weaving spider Araneus ventricosus genome elucidates the spidroin gene catalogue.</title>
        <authorList>
            <person name="Kono N."/>
            <person name="Nakamura H."/>
            <person name="Ohtoshi R."/>
            <person name="Moran D.A.P."/>
            <person name="Shinohara A."/>
            <person name="Yoshida Y."/>
            <person name="Fujiwara M."/>
            <person name="Mori M."/>
            <person name="Tomita M."/>
            <person name="Arakawa K."/>
        </authorList>
    </citation>
    <scope>NUCLEOTIDE SEQUENCE [LARGE SCALE GENOMIC DNA]</scope>
</reference>
<protein>
    <submittedName>
        <fullName evidence="1">Uncharacterized protein</fullName>
    </submittedName>
</protein>
<evidence type="ECO:0000313" key="1">
    <source>
        <dbReference type="EMBL" id="GBO23220.1"/>
    </source>
</evidence>
<dbReference type="Proteomes" id="UP000499080">
    <property type="component" value="Unassembled WGS sequence"/>
</dbReference>
<proteinExistence type="predicted"/>
<comment type="caution">
    <text evidence="1">The sequence shown here is derived from an EMBL/GenBank/DDBJ whole genome shotgun (WGS) entry which is preliminary data.</text>
</comment>
<dbReference type="EMBL" id="BGPR01046256">
    <property type="protein sequence ID" value="GBO23220.1"/>
    <property type="molecule type" value="Genomic_DNA"/>
</dbReference>